<evidence type="ECO:0000256" key="3">
    <source>
        <dbReference type="ARBA" id="ARBA00012663"/>
    </source>
</evidence>
<evidence type="ECO:0000313" key="7">
    <source>
        <dbReference type="EMBL" id="MPM94217.1"/>
    </source>
</evidence>
<evidence type="ECO:0000256" key="2">
    <source>
        <dbReference type="ARBA" id="ARBA00006285"/>
    </source>
</evidence>
<dbReference type="Gene3D" id="3.20.20.80">
    <property type="entry name" value="Glycosidases"/>
    <property type="match status" value="1"/>
</dbReference>
<dbReference type="InterPro" id="IPR059177">
    <property type="entry name" value="GH29D-like_dom"/>
</dbReference>
<dbReference type="GO" id="GO:0004563">
    <property type="term" value="F:beta-N-acetylhexosaminidase activity"/>
    <property type="evidence" value="ECO:0007669"/>
    <property type="project" value="UniProtKB-EC"/>
</dbReference>
<dbReference type="PANTHER" id="PTHR22600">
    <property type="entry name" value="BETA-HEXOSAMINIDASE"/>
    <property type="match status" value="1"/>
</dbReference>
<dbReference type="EMBL" id="VSSQ01040892">
    <property type="protein sequence ID" value="MPM94217.1"/>
    <property type="molecule type" value="Genomic_DNA"/>
</dbReference>
<reference evidence="7" key="1">
    <citation type="submission" date="2019-08" db="EMBL/GenBank/DDBJ databases">
        <authorList>
            <person name="Kucharzyk K."/>
            <person name="Murdoch R.W."/>
            <person name="Higgins S."/>
            <person name="Loffler F."/>
        </authorList>
    </citation>
    <scope>NUCLEOTIDE SEQUENCE</scope>
</reference>
<dbReference type="Pfam" id="PF00728">
    <property type="entry name" value="Glyco_hydro_20"/>
    <property type="match status" value="1"/>
</dbReference>
<dbReference type="GO" id="GO:0030203">
    <property type="term" value="P:glycosaminoglycan metabolic process"/>
    <property type="evidence" value="ECO:0007669"/>
    <property type="project" value="TreeGrafter"/>
</dbReference>
<organism evidence="7">
    <name type="scientific">bioreactor metagenome</name>
    <dbReference type="NCBI Taxonomy" id="1076179"/>
    <lineage>
        <taxon>unclassified sequences</taxon>
        <taxon>metagenomes</taxon>
        <taxon>ecological metagenomes</taxon>
    </lineage>
</organism>
<feature type="domain" description="GH29D-like beta-sandwich" evidence="6">
    <location>
        <begin position="198"/>
        <end position="243"/>
    </location>
</feature>
<keyword evidence="4" id="KW-0378">Hydrolase</keyword>
<dbReference type="PANTHER" id="PTHR22600:SF57">
    <property type="entry name" value="BETA-N-ACETYLHEXOSAMINIDASE"/>
    <property type="match status" value="1"/>
</dbReference>
<dbReference type="EC" id="3.2.1.52" evidence="3"/>
<evidence type="ECO:0000256" key="4">
    <source>
        <dbReference type="ARBA" id="ARBA00022801"/>
    </source>
</evidence>
<evidence type="ECO:0000259" key="5">
    <source>
        <dbReference type="Pfam" id="PF00728"/>
    </source>
</evidence>
<gene>
    <name evidence="7" type="ORF">SDC9_141362</name>
</gene>
<dbReference type="GO" id="GO:0005975">
    <property type="term" value="P:carbohydrate metabolic process"/>
    <property type="evidence" value="ECO:0007669"/>
    <property type="project" value="InterPro"/>
</dbReference>
<evidence type="ECO:0000256" key="1">
    <source>
        <dbReference type="ARBA" id="ARBA00001231"/>
    </source>
</evidence>
<comment type="catalytic activity">
    <reaction evidence="1">
        <text>Hydrolysis of terminal non-reducing N-acetyl-D-hexosamine residues in N-acetyl-beta-D-hexosaminides.</text>
        <dbReference type="EC" id="3.2.1.52"/>
    </reaction>
</comment>
<dbReference type="GO" id="GO:0016020">
    <property type="term" value="C:membrane"/>
    <property type="evidence" value="ECO:0007669"/>
    <property type="project" value="TreeGrafter"/>
</dbReference>
<comment type="similarity">
    <text evidence="2">Belongs to the glycosyl hydrolase 20 family.</text>
</comment>
<sequence length="343" mass="39721">MKENGFQKSSQLLGHFVKRLEKIANKYGKNIAGWDEILEEKNLDPNTIVYAWRSINKGFESARRAQPTVMMPGAYCYFDMKQSLAERGHNWAGIVTLEKAYSFVPHNSDSLKIDDFKYVIGVQGALWTELLQKPENFIDYQLFPRMLAIAEVGWTSAKNKNYNEFYKILEEKHYSRMFEMGIAFRIPYPTAKFENNKISVSSNGNNSLITRYTIDGTEPNSYSPIYNGEIYTDNPFKFKFRNFYKDQIKSISVGVSNVEYVFQKPSTSIISSIKDNEKFSFKNLTDYNFNSYSRSIGRVVGGDYLIYMFDNPVDSKKITIDSGIPNIDFYYITDGFVLFISYF</sequence>
<name>A0A645DXV9_9ZZZZ</name>
<evidence type="ECO:0000259" key="6">
    <source>
        <dbReference type="Pfam" id="PF13290"/>
    </source>
</evidence>
<dbReference type="AlphaFoldDB" id="A0A645DXV9"/>
<protein>
    <recommendedName>
        <fullName evidence="3">beta-N-acetylhexosaminidase</fullName>
        <ecNumber evidence="3">3.2.1.52</ecNumber>
    </recommendedName>
</protein>
<accession>A0A645DXV9</accession>
<dbReference type="InterPro" id="IPR015883">
    <property type="entry name" value="Glyco_hydro_20_cat"/>
</dbReference>
<comment type="caution">
    <text evidence="7">The sequence shown here is derived from an EMBL/GenBank/DDBJ whole genome shotgun (WGS) entry which is preliminary data.</text>
</comment>
<dbReference type="InterPro" id="IPR025705">
    <property type="entry name" value="Beta_hexosaminidase_sua/sub"/>
</dbReference>
<dbReference type="Pfam" id="PF13290">
    <property type="entry name" value="CHB_HEX_C_1"/>
    <property type="match status" value="1"/>
</dbReference>
<dbReference type="SUPFAM" id="SSF51445">
    <property type="entry name" value="(Trans)glycosidases"/>
    <property type="match status" value="1"/>
</dbReference>
<feature type="domain" description="Glycoside hydrolase family 20 catalytic" evidence="5">
    <location>
        <begin position="1"/>
        <end position="156"/>
    </location>
</feature>
<dbReference type="InterPro" id="IPR017853">
    <property type="entry name" value="GH"/>
</dbReference>
<proteinExistence type="inferred from homology"/>